<accession>A0A1G7DS58</accession>
<evidence type="ECO:0000256" key="1">
    <source>
        <dbReference type="SAM" id="Phobius"/>
    </source>
</evidence>
<keyword evidence="1" id="KW-0812">Transmembrane</keyword>
<dbReference type="EMBL" id="FMZC01000020">
    <property type="protein sequence ID" value="SDE54359.1"/>
    <property type="molecule type" value="Genomic_DNA"/>
</dbReference>
<sequence length="74" mass="7799">MKAALHVIFGALLGAAFGVLGSVAYDRLFGAGYPLNDEQSNTLAIVLVFGVLPASMLVGAIAGYALHRRRVRKI</sequence>
<organism evidence="2 3">
    <name type="scientific">Paracidovorax valerianellae</name>
    <dbReference type="NCBI Taxonomy" id="187868"/>
    <lineage>
        <taxon>Bacteria</taxon>
        <taxon>Pseudomonadati</taxon>
        <taxon>Pseudomonadota</taxon>
        <taxon>Betaproteobacteria</taxon>
        <taxon>Burkholderiales</taxon>
        <taxon>Comamonadaceae</taxon>
        <taxon>Paracidovorax</taxon>
    </lineage>
</organism>
<dbReference type="AlphaFoldDB" id="A0A1G7DS58"/>
<dbReference type="STRING" id="187868.SAMN05192589_12039"/>
<dbReference type="RefSeq" id="WP_092745814.1">
    <property type="nucleotide sequence ID" value="NZ_FMZC01000020.1"/>
</dbReference>
<reference evidence="2 3" key="1">
    <citation type="submission" date="2016-10" db="EMBL/GenBank/DDBJ databases">
        <authorList>
            <person name="de Groot N.N."/>
        </authorList>
    </citation>
    <scope>NUCLEOTIDE SEQUENCE [LARGE SCALE GENOMIC DNA]</scope>
    <source>
        <strain evidence="2 3">DSM 16619</strain>
    </source>
</reference>
<proteinExistence type="predicted"/>
<keyword evidence="3" id="KW-1185">Reference proteome</keyword>
<feature type="transmembrane region" description="Helical" evidence="1">
    <location>
        <begin position="42"/>
        <end position="66"/>
    </location>
</feature>
<keyword evidence="1" id="KW-0472">Membrane</keyword>
<protein>
    <submittedName>
        <fullName evidence="2">Uncharacterized protein</fullName>
    </submittedName>
</protein>
<dbReference type="Proteomes" id="UP000198781">
    <property type="component" value="Unassembled WGS sequence"/>
</dbReference>
<name>A0A1G7DS58_9BURK</name>
<evidence type="ECO:0000313" key="2">
    <source>
        <dbReference type="EMBL" id="SDE54359.1"/>
    </source>
</evidence>
<gene>
    <name evidence="2" type="ORF">SAMN05192589_12039</name>
</gene>
<keyword evidence="1" id="KW-1133">Transmembrane helix</keyword>
<evidence type="ECO:0000313" key="3">
    <source>
        <dbReference type="Proteomes" id="UP000198781"/>
    </source>
</evidence>